<dbReference type="NCBIfam" id="NF037981">
    <property type="entry name" value="NCS2_1"/>
    <property type="match status" value="1"/>
</dbReference>
<feature type="transmembrane region" description="Helical" evidence="7">
    <location>
        <begin position="420"/>
        <end position="442"/>
    </location>
</feature>
<feature type="transmembrane region" description="Helical" evidence="7">
    <location>
        <begin position="208"/>
        <end position="229"/>
    </location>
</feature>
<protein>
    <submittedName>
        <fullName evidence="8">Nucleobase:cation symporter-2, NCS2 family</fullName>
    </submittedName>
</protein>
<name>A0A1H3ULH4_9BURK</name>
<evidence type="ECO:0000256" key="7">
    <source>
        <dbReference type="SAM" id="Phobius"/>
    </source>
</evidence>
<gene>
    <name evidence="8" type="ORF">SAMN05421547_1508</name>
</gene>
<feature type="transmembrane region" description="Helical" evidence="7">
    <location>
        <begin position="89"/>
        <end position="106"/>
    </location>
</feature>
<sequence>MTEPTSSYEGRLIARPDDRVTLSQALLLGLQHVMAMDVYVVPFIIASALALSQADAASMIQSTFLAAGLGTLIQTAWCMRMPVAQGPSYIPLGAILAVAFGAGGGFGGMGAVYGALIPGALIVIALGALGWFHRVIRWLVPPIVGGTIILVVGLSLLPIALSANVFSVHGGMTVNQSIALASVSAALLIAAMMLGLRFDNRLGRWMRLSSVIIALAGGTAVAWGMGLFAWQPIADAPWLTLPKLAGIDYPLQFSLPAVLTFVVIYLVVMAETTGTWFAVSAVINQPITSRQLDRGAVGEGLSCSVAALIGATPVTGYSTNAGVISITGVASRMVFIAAGLVLACLGFLGKFSALIAAIPSPVIGGMFAVVCVTIAMAGIRILRHVRLDERAMLVVGVPIICSFFATLAPKDWVQTLPDMLQYLLGSAVTVGAMAAMVMNLILPRAQDDDAPARDQMV</sequence>
<dbReference type="PANTHER" id="PTHR42810">
    <property type="entry name" value="PURINE PERMEASE C1399.01C-RELATED"/>
    <property type="match status" value="1"/>
</dbReference>
<comment type="subcellular location">
    <subcellularLocation>
        <location evidence="1">Membrane</location>
        <topology evidence="1">Multi-pass membrane protein</topology>
    </subcellularLocation>
</comment>
<reference evidence="8 9" key="1">
    <citation type="submission" date="2016-10" db="EMBL/GenBank/DDBJ databases">
        <authorList>
            <person name="de Groot N.N."/>
        </authorList>
    </citation>
    <scope>NUCLEOTIDE SEQUENCE [LARGE SCALE GENOMIC DNA]</scope>
    <source>
        <strain evidence="8 9">LMG 24775</strain>
    </source>
</reference>
<evidence type="ECO:0000313" key="8">
    <source>
        <dbReference type="EMBL" id="SDZ62569.1"/>
    </source>
</evidence>
<dbReference type="RefSeq" id="WP_074924375.1">
    <property type="nucleotide sequence ID" value="NZ_CP141274.1"/>
</dbReference>
<dbReference type="Pfam" id="PF00860">
    <property type="entry name" value="Xan_ur_permease"/>
    <property type="match status" value="1"/>
</dbReference>
<feature type="transmembrane region" description="Helical" evidence="7">
    <location>
        <begin position="25"/>
        <end position="50"/>
    </location>
</feature>
<feature type="transmembrane region" description="Helical" evidence="7">
    <location>
        <begin position="112"/>
        <end position="132"/>
    </location>
</feature>
<accession>A0A1H3ULH4</accession>
<keyword evidence="3" id="KW-0813">Transport</keyword>
<dbReference type="PANTHER" id="PTHR42810:SF2">
    <property type="entry name" value="PURINE PERMEASE C1399.01C-RELATED"/>
    <property type="match status" value="1"/>
</dbReference>
<comment type="similarity">
    <text evidence="2">Belongs to the nucleobase:cation symporter-2 (NCS2) (TC 2.A.40) family.</text>
</comment>
<dbReference type="GO" id="GO:0042907">
    <property type="term" value="F:xanthine transmembrane transporter activity"/>
    <property type="evidence" value="ECO:0007669"/>
    <property type="project" value="TreeGrafter"/>
</dbReference>
<organism evidence="8 9">
    <name type="scientific">Delftia lacustris</name>
    <dbReference type="NCBI Taxonomy" id="558537"/>
    <lineage>
        <taxon>Bacteria</taxon>
        <taxon>Pseudomonadati</taxon>
        <taxon>Pseudomonadota</taxon>
        <taxon>Betaproteobacteria</taxon>
        <taxon>Burkholderiales</taxon>
        <taxon>Comamonadaceae</taxon>
        <taxon>Delftia</taxon>
    </lineage>
</organism>
<evidence type="ECO:0000256" key="3">
    <source>
        <dbReference type="ARBA" id="ARBA00022448"/>
    </source>
</evidence>
<dbReference type="GO" id="GO:0005886">
    <property type="term" value="C:plasma membrane"/>
    <property type="evidence" value="ECO:0007669"/>
    <property type="project" value="TreeGrafter"/>
</dbReference>
<dbReference type="InterPro" id="IPR006043">
    <property type="entry name" value="NCS2"/>
</dbReference>
<feature type="transmembrane region" description="Helical" evidence="7">
    <location>
        <begin position="144"/>
        <end position="166"/>
    </location>
</feature>
<keyword evidence="6 7" id="KW-0472">Membrane</keyword>
<feature type="transmembrane region" description="Helical" evidence="7">
    <location>
        <begin position="178"/>
        <end position="196"/>
    </location>
</feature>
<feature type="transmembrane region" description="Helical" evidence="7">
    <location>
        <begin position="391"/>
        <end position="408"/>
    </location>
</feature>
<dbReference type="AlphaFoldDB" id="A0A1H3ULH4"/>
<evidence type="ECO:0000313" key="9">
    <source>
        <dbReference type="Proteomes" id="UP000183417"/>
    </source>
</evidence>
<keyword evidence="4 7" id="KW-0812">Transmembrane</keyword>
<dbReference type="Proteomes" id="UP000183417">
    <property type="component" value="Unassembled WGS sequence"/>
</dbReference>
<dbReference type="GeneID" id="94693835"/>
<keyword evidence="5 7" id="KW-1133">Transmembrane helix</keyword>
<dbReference type="EMBL" id="FNPE01000050">
    <property type="protein sequence ID" value="SDZ62569.1"/>
    <property type="molecule type" value="Genomic_DNA"/>
</dbReference>
<evidence type="ECO:0000256" key="5">
    <source>
        <dbReference type="ARBA" id="ARBA00022989"/>
    </source>
</evidence>
<evidence type="ECO:0000256" key="4">
    <source>
        <dbReference type="ARBA" id="ARBA00022692"/>
    </source>
</evidence>
<proteinExistence type="inferred from homology"/>
<feature type="transmembrane region" description="Helical" evidence="7">
    <location>
        <begin position="334"/>
        <end position="356"/>
    </location>
</feature>
<evidence type="ECO:0000256" key="1">
    <source>
        <dbReference type="ARBA" id="ARBA00004141"/>
    </source>
</evidence>
<feature type="transmembrane region" description="Helical" evidence="7">
    <location>
        <begin position="362"/>
        <end position="379"/>
    </location>
</feature>
<evidence type="ECO:0000256" key="2">
    <source>
        <dbReference type="ARBA" id="ARBA00008821"/>
    </source>
</evidence>
<evidence type="ECO:0000256" key="6">
    <source>
        <dbReference type="ARBA" id="ARBA00023136"/>
    </source>
</evidence>